<dbReference type="Pfam" id="PF00291">
    <property type="entry name" value="PALP"/>
    <property type="match status" value="1"/>
</dbReference>
<dbReference type="InterPro" id="IPR045865">
    <property type="entry name" value="ACT-like_dom_sf"/>
</dbReference>
<reference evidence="7" key="2">
    <citation type="submission" date="2020-09" db="EMBL/GenBank/DDBJ databases">
        <authorList>
            <person name="Sun Q."/>
            <person name="Zhou Y."/>
        </authorList>
    </citation>
    <scope>NUCLEOTIDE SEQUENCE</scope>
    <source>
        <strain evidence="7">CGMCC 1.15725</strain>
    </source>
</reference>
<dbReference type="PANTHER" id="PTHR48078">
    <property type="entry name" value="THREONINE DEHYDRATASE, MITOCHONDRIAL-RELATED"/>
    <property type="match status" value="1"/>
</dbReference>
<evidence type="ECO:0000256" key="4">
    <source>
        <dbReference type="ARBA" id="ARBA00023239"/>
    </source>
</evidence>
<dbReference type="AlphaFoldDB" id="A0A8J2Z0P3"/>
<dbReference type="PANTHER" id="PTHR48078:SF6">
    <property type="entry name" value="L-THREONINE DEHYDRATASE CATABOLIC TDCB"/>
    <property type="match status" value="1"/>
</dbReference>
<dbReference type="FunFam" id="3.40.50.1100:FF:000007">
    <property type="entry name" value="L-threonine dehydratase catabolic TdcB"/>
    <property type="match status" value="1"/>
</dbReference>
<dbReference type="InterPro" id="IPR002912">
    <property type="entry name" value="ACT_dom"/>
</dbReference>
<comment type="catalytic activity">
    <reaction evidence="5">
        <text>L-serine = pyruvate + NH4(+)</text>
        <dbReference type="Rhea" id="RHEA:19169"/>
        <dbReference type="ChEBI" id="CHEBI:15361"/>
        <dbReference type="ChEBI" id="CHEBI:28938"/>
        <dbReference type="ChEBI" id="CHEBI:33384"/>
        <dbReference type="EC" id="4.3.1.17"/>
    </reaction>
</comment>
<comment type="similarity">
    <text evidence="2">Belongs to the serine/threonine dehydratase family.</text>
</comment>
<dbReference type="PROSITE" id="PS51671">
    <property type="entry name" value="ACT"/>
    <property type="match status" value="1"/>
</dbReference>
<comment type="caution">
    <text evidence="7">The sequence shown here is derived from an EMBL/GenBank/DDBJ whole genome shotgun (WGS) entry which is preliminary data.</text>
</comment>
<dbReference type="NCBIfam" id="NF005600">
    <property type="entry name" value="PRK07334.1"/>
    <property type="match status" value="1"/>
</dbReference>
<dbReference type="SUPFAM" id="SSF53686">
    <property type="entry name" value="Tryptophan synthase beta subunit-like PLP-dependent enzymes"/>
    <property type="match status" value="1"/>
</dbReference>
<organism evidence="7 8">
    <name type="scientific">Aliidongia dinghuensis</name>
    <dbReference type="NCBI Taxonomy" id="1867774"/>
    <lineage>
        <taxon>Bacteria</taxon>
        <taxon>Pseudomonadati</taxon>
        <taxon>Pseudomonadota</taxon>
        <taxon>Alphaproteobacteria</taxon>
        <taxon>Rhodospirillales</taxon>
        <taxon>Dongiaceae</taxon>
        <taxon>Aliidongia</taxon>
    </lineage>
</organism>
<dbReference type="InterPro" id="IPR036052">
    <property type="entry name" value="TrpB-like_PALP_sf"/>
</dbReference>
<dbReference type="EMBL" id="BMJQ01000039">
    <property type="protein sequence ID" value="GGF51367.1"/>
    <property type="molecule type" value="Genomic_DNA"/>
</dbReference>
<dbReference type="InterPro" id="IPR001926">
    <property type="entry name" value="TrpB-like_PALP"/>
</dbReference>
<evidence type="ECO:0000256" key="3">
    <source>
        <dbReference type="ARBA" id="ARBA00022898"/>
    </source>
</evidence>
<evidence type="ECO:0000256" key="1">
    <source>
        <dbReference type="ARBA" id="ARBA00001933"/>
    </source>
</evidence>
<dbReference type="InterPro" id="IPR044561">
    <property type="entry name" value="ACT_ThrD-II-like"/>
</dbReference>
<dbReference type="GO" id="GO:0030170">
    <property type="term" value="F:pyridoxal phosphate binding"/>
    <property type="evidence" value="ECO:0007669"/>
    <property type="project" value="UniProtKB-ARBA"/>
</dbReference>
<reference evidence="7" key="1">
    <citation type="journal article" date="2014" name="Int. J. Syst. Evol. Microbiol.">
        <title>Complete genome sequence of Corynebacterium casei LMG S-19264T (=DSM 44701T), isolated from a smear-ripened cheese.</title>
        <authorList>
            <consortium name="US DOE Joint Genome Institute (JGI-PGF)"/>
            <person name="Walter F."/>
            <person name="Albersmeier A."/>
            <person name="Kalinowski J."/>
            <person name="Ruckert C."/>
        </authorList>
    </citation>
    <scope>NUCLEOTIDE SEQUENCE</scope>
    <source>
        <strain evidence="7">CGMCC 1.15725</strain>
    </source>
</reference>
<sequence length="414" mass="43699">MDPAKSLPTLADVRDAAETIRTAVLRTPSVPALALSAALGLDVVLKLETLQRTGAFKERGALYKLASLNPDERRRGVIAMSAGNHAQGVAYHAQRLGIPATIVMPLGTPFTKIERTAGYGARVLLRGESLTEARQAAYELAAADKLVFVHPYDDLRIIAGQGTIALEMLADDPDLDVLIVPIGGGGMIGGVALAAKALKPAIRVVGVQSASFPAMHHVLHGLAVPASGQTVAEGIAVREPGKLTEAIVRQCVDEIVLVEEDTIERAIEMLLTQQKLVAEGAGAAGIAALLADPEPYKGQKIGVVLCGGNIDARILASILMRGMVRSGRLVRLRAEISDSPGTLAKVARIIGEAGGNIVEIFHQRLFHDVPVKLADLDVVVETRDIAHVREILAKMDEGGFKTRLLSNSALESGL</sequence>
<dbReference type="GO" id="GO:0009097">
    <property type="term" value="P:isoleucine biosynthetic process"/>
    <property type="evidence" value="ECO:0007669"/>
    <property type="project" value="TreeGrafter"/>
</dbReference>
<dbReference type="GO" id="GO:0004794">
    <property type="term" value="F:threonine deaminase activity"/>
    <property type="evidence" value="ECO:0007669"/>
    <property type="project" value="InterPro"/>
</dbReference>
<protein>
    <submittedName>
        <fullName evidence="7">Threonine ammonia-lyase</fullName>
    </submittedName>
</protein>
<dbReference type="SUPFAM" id="SSF55021">
    <property type="entry name" value="ACT-like"/>
    <property type="match status" value="1"/>
</dbReference>
<dbReference type="Proteomes" id="UP000646365">
    <property type="component" value="Unassembled WGS sequence"/>
</dbReference>
<dbReference type="Pfam" id="PF01842">
    <property type="entry name" value="ACT"/>
    <property type="match status" value="1"/>
</dbReference>
<dbReference type="GO" id="GO:0003941">
    <property type="term" value="F:L-serine ammonia-lyase activity"/>
    <property type="evidence" value="ECO:0007669"/>
    <property type="project" value="UniProtKB-EC"/>
</dbReference>
<dbReference type="CDD" id="cd01562">
    <property type="entry name" value="Thr-dehyd"/>
    <property type="match status" value="1"/>
</dbReference>
<dbReference type="GO" id="GO:0006567">
    <property type="term" value="P:L-threonine catabolic process"/>
    <property type="evidence" value="ECO:0007669"/>
    <property type="project" value="InterPro"/>
</dbReference>
<dbReference type="GO" id="GO:0006565">
    <property type="term" value="P:L-serine catabolic process"/>
    <property type="evidence" value="ECO:0007669"/>
    <property type="project" value="TreeGrafter"/>
</dbReference>
<name>A0A8J2Z0P3_9PROT</name>
<keyword evidence="8" id="KW-1185">Reference proteome</keyword>
<gene>
    <name evidence="7" type="ORF">GCM10011611_67290</name>
</gene>
<proteinExistence type="inferred from homology"/>
<dbReference type="Gene3D" id="3.40.50.1100">
    <property type="match status" value="2"/>
</dbReference>
<dbReference type="InterPro" id="IPR005789">
    <property type="entry name" value="Thr_deHydtase_catblc"/>
</dbReference>
<evidence type="ECO:0000256" key="5">
    <source>
        <dbReference type="ARBA" id="ARBA00049406"/>
    </source>
</evidence>
<evidence type="ECO:0000313" key="8">
    <source>
        <dbReference type="Proteomes" id="UP000646365"/>
    </source>
</evidence>
<dbReference type="CDD" id="cd04886">
    <property type="entry name" value="ACT_ThrD-II-like"/>
    <property type="match status" value="1"/>
</dbReference>
<evidence type="ECO:0000256" key="2">
    <source>
        <dbReference type="ARBA" id="ARBA00010869"/>
    </source>
</evidence>
<accession>A0A8J2Z0P3</accession>
<dbReference type="NCBIfam" id="TIGR01127">
    <property type="entry name" value="ilvA_1Cterm"/>
    <property type="match status" value="1"/>
</dbReference>
<keyword evidence="3" id="KW-0663">Pyridoxal phosphate</keyword>
<keyword evidence="4" id="KW-0456">Lyase</keyword>
<comment type="cofactor">
    <cofactor evidence="1">
        <name>pyridoxal 5'-phosphate</name>
        <dbReference type="ChEBI" id="CHEBI:597326"/>
    </cofactor>
</comment>
<evidence type="ECO:0000259" key="6">
    <source>
        <dbReference type="PROSITE" id="PS51671"/>
    </source>
</evidence>
<dbReference type="FunFam" id="3.40.50.1100:FF:000005">
    <property type="entry name" value="Threonine dehydratase catabolic"/>
    <property type="match status" value="1"/>
</dbReference>
<evidence type="ECO:0000313" key="7">
    <source>
        <dbReference type="EMBL" id="GGF51367.1"/>
    </source>
</evidence>
<dbReference type="InterPro" id="IPR050147">
    <property type="entry name" value="Ser/Thr_Dehydratase"/>
</dbReference>
<feature type="domain" description="ACT" evidence="6">
    <location>
        <begin position="331"/>
        <end position="407"/>
    </location>
</feature>